<dbReference type="Proteomes" id="UP001152519">
    <property type="component" value="Unassembled WGS sequence"/>
</dbReference>
<name>A0A9W4DUC4_9ACTN</name>
<sequence length="95" mass="10485">MGTYRAGADAVGQGANYLVGRDENRQRLREELGIETWRTSAIVLIGHPSIPSSVPEESVTEALRIFNTQVNRVEVLTYEELVDKAERSLGSEPSP</sequence>
<keyword evidence="2" id="KW-1185">Reference proteome</keyword>
<dbReference type="EMBL" id="CAJSLV010000092">
    <property type="protein sequence ID" value="CAG6397859.1"/>
    <property type="molecule type" value="Genomic_DNA"/>
</dbReference>
<organism evidence="1 2">
    <name type="scientific">Actinacidiphila cocklensis</name>
    <dbReference type="NCBI Taxonomy" id="887465"/>
    <lineage>
        <taxon>Bacteria</taxon>
        <taxon>Bacillati</taxon>
        <taxon>Actinomycetota</taxon>
        <taxon>Actinomycetes</taxon>
        <taxon>Kitasatosporales</taxon>
        <taxon>Streptomycetaceae</taxon>
        <taxon>Actinacidiphila</taxon>
    </lineage>
</organism>
<protein>
    <submittedName>
        <fullName evidence="1">Uncharacterized protein</fullName>
    </submittedName>
</protein>
<proteinExistence type="predicted"/>
<evidence type="ECO:0000313" key="2">
    <source>
        <dbReference type="Proteomes" id="UP001152519"/>
    </source>
</evidence>
<dbReference type="RefSeq" id="WP_251498596.1">
    <property type="nucleotide sequence ID" value="NZ_CAJSLV010000092.1"/>
</dbReference>
<gene>
    <name evidence="1" type="ORF">SCOCK_60192</name>
</gene>
<accession>A0A9W4DUC4</accession>
<evidence type="ECO:0000313" key="1">
    <source>
        <dbReference type="EMBL" id="CAG6397859.1"/>
    </source>
</evidence>
<comment type="caution">
    <text evidence="1">The sequence shown here is derived from an EMBL/GenBank/DDBJ whole genome shotgun (WGS) entry which is preliminary data.</text>
</comment>
<dbReference type="AlphaFoldDB" id="A0A9W4DUC4"/>
<reference evidence="1" key="1">
    <citation type="submission" date="2021-05" db="EMBL/GenBank/DDBJ databases">
        <authorList>
            <person name="Arsene-Ploetze F."/>
        </authorList>
    </citation>
    <scope>NUCLEOTIDE SEQUENCE</scope>
    <source>
        <strain evidence="1">DSM 42138</strain>
    </source>
</reference>